<evidence type="ECO:0000256" key="2">
    <source>
        <dbReference type="ARBA" id="ARBA00008642"/>
    </source>
</evidence>
<proteinExistence type="inferred from homology"/>
<evidence type="ECO:0000256" key="5">
    <source>
        <dbReference type="ARBA" id="ARBA00022832"/>
    </source>
</evidence>
<dbReference type="Pfam" id="PF08545">
    <property type="entry name" value="ACP_syn_III"/>
    <property type="match status" value="1"/>
</dbReference>
<comment type="similarity">
    <text evidence="2 14">Belongs to the thiolase-like superfamily. FabH family.</text>
</comment>
<feature type="active site" evidence="14">
    <location>
        <position position="286"/>
    </location>
</feature>
<evidence type="ECO:0000313" key="17">
    <source>
        <dbReference type="EMBL" id="XCI29411.1"/>
    </source>
</evidence>
<dbReference type="InterPro" id="IPR016039">
    <property type="entry name" value="Thiolase-like"/>
</dbReference>
<dbReference type="GO" id="GO:0006633">
    <property type="term" value="P:fatty acid biosynthetic process"/>
    <property type="evidence" value="ECO:0007669"/>
    <property type="project" value="UniProtKB-UniRule"/>
</dbReference>
<comment type="subcellular location">
    <subcellularLocation>
        <location evidence="14">Cytoplasm</location>
    </subcellularLocation>
</comment>
<dbReference type="PANTHER" id="PTHR43091">
    <property type="entry name" value="3-OXOACYL-[ACYL-CARRIER-PROTEIN] SYNTHASE"/>
    <property type="match status" value="1"/>
</dbReference>
<comment type="catalytic activity">
    <reaction evidence="10">
        <text>malonyl-[ACP] + acetyl-CoA + H(+) = 3-oxobutanoyl-[ACP] + CO2 + CoA</text>
        <dbReference type="Rhea" id="RHEA:12080"/>
        <dbReference type="Rhea" id="RHEA-COMP:9623"/>
        <dbReference type="Rhea" id="RHEA-COMP:9625"/>
        <dbReference type="ChEBI" id="CHEBI:15378"/>
        <dbReference type="ChEBI" id="CHEBI:16526"/>
        <dbReference type="ChEBI" id="CHEBI:57287"/>
        <dbReference type="ChEBI" id="CHEBI:57288"/>
        <dbReference type="ChEBI" id="CHEBI:78449"/>
        <dbReference type="ChEBI" id="CHEBI:78450"/>
        <dbReference type="EC" id="2.3.1.180"/>
    </reaction>
    <physiologicalReaction direction="left-to-right" evidence="10">
        <dbReference type="Rhea" id="RHEA:12081"/>
    </physiologicalReaction>
</comment>
<feature type="domain" description="Beta-ketoacyl-[acyl-carrier-protein] synthase III C-terminal" evidence="15">
    <location>
        <begin position="240"/>
        <end position="329"/>
    </location>
</feature>
<accession>A0AAU8HVL6</accession>
<evidence type="ECO:0000256" key="9">
    <source>
        <dbReference type="ARBA" id="ARBA00023315"/>
    </source>
</evidence>
<dbReference type="AlphaFoldDB" id="A0AAU8HVL6"/>
<dbReference type="InterPro" id="IPR013751">
    <property type="entry name" value="ACP_syn_III_N"/>
</dbReference>
<reference evidence="17" key="2">
    <citation type="submission" date="2024-06" db="EMBL/GenBank/DDBJ databases">
        <authorList>
            <person name="Petrova K.O."/>
            <person name="Toshchakov S.V."/>
            <person name="Boltjanskaja Y.V."/>
            <person name="Kevbrin V.V."/>
        </authorList>
    </citation>
    <scope>NUCLEOTIDE SEQUENCE</scope>
    <source>
        <strain evidence="17">Z-710</strain>
    </source>
</reference>
<protein>
    <recommendedName>
        <fullName evidence="14">Beta-ketoacyl-[acyl-carrier-protein] synthase III</fullName>
        <shortName evidence="14">Beta-ketoacyl-ACP synthase III</shortName>
        <shortName evidence="14">KAS III</shortName>
        <ecNumber evidence="14">2.3.1.180</ecNumber>
    </recommendedName>
    <alternativeName>
        <fullName evidence="14">3-oxoacyl-[acyl-carrier-protein] synthase 3</fullName>
    </alternativeName>
    <alternativeName>
        <fullName evidence="14">3-oxoacyl-[acyl-carrier-protein] synthase III</fullName>
    </alternativeName>
</protein>
<evidence type="ECO:0000256" key="7">
    <source>
        <dbReference type="ARBA" id="ARBA00023160"/>
    </source>
</evidence>
<evidence type="ECO:0000256" key="6">
    <source>
        <dbReference type="ARBA" id="ARBA00023098"/>
    </source>
</evidence>
<comment type="pathway">
    <text evidence="1 14">Lipid metabolism; fatty acid biosynthesis.</text>
</comment>
<name>A0AAU8HVL6_9FIRM</name>
<keyword evidence="3 14" id="KW-0444">Lipid biosynthesis</keyword>
<dbReference type="GO" id="GO:0004315">
    <property type="term" value="F:3-oxoacyl-[acyl-carrier-protein] synthase activity"/>
    <property type="evidence" value="ECO:0007669"/>
    <property type="project" value="InterPro"/>
</dbReference>
<dbReference type="HAMAP" id="MF_01815">
    <property type="entry name" value="FabH"/>
    <property type="match status" value="1"/>
</dbReference>
<keyword evidence="5 14" id="KW-0276">Fatty acid metabolism</keyword>
<dbReference type="EMBL" id="CP159485">
    <property type="protein sequence ID" value="XCI29411.1"/>
    <property type="molecule type" value="Genomic_DNA"/>
</dbReference>
<dbReference type="Gene3D" id="3.40.47.10">
    <property type="match status" value="1"/>
</dbReference>
<evidence type="ECO:0000256" key="8">
    <source>
        <dbReference type="ARBA" id="ARBA00023268"/>
    </source>
</evidence>
<dbReference type="SUPFAM" id="SSF53901">
    <property type="entry name" value="Thiolase-like"/>
    <property type="match status" value="1"/>
</dbReference>
<dbReference type="RefSeq" id="WP_353893959.1">
    <property type="nucleotide sequence ID" value="NZ_CP159485.1"/>
</dbReference>
<comment type="catalytic activity">
    <reaction evidence="12">
        <text>2-methylpropanoyl-CoA + malonyl-[ACP] + H(+) = 4-methyl-3-oxopentanoyl-[ACP] + CO2 + CoA</text>
        <dbReference type="Rhea" id="RHEA:42268"/>
        <dbReference type="Rhea" id="RHEA-COMP:9623"/>
        <dbReference type="Rhea" id="RHEA-COMP:9940"/>
        <dbReference type="ChEBI" id="CHEBI:15378"/>
        <dbReference type="ChEBI" id="CHEBI:16526"/>
        <dbReference type="ChEBI" id="CHEBI:57287"/>
        <dbReference type="ChEBI" id="CHEBI:57338"/>
        <dbReference type="ChEBI" id="CHEBI:78449"/>
        <dbReference type="ChEBI" id="CHEBI:78820"/>
        <dbReference type="EC" id="2.3.1.300"/>
    </reaction>
    <physiologicalReaction direction="left-to-right" evidence="12">
        <dbReference type="Rhea" id="RHEA:42269"/>
    </physiologicalReaction>
</comment>
<sequence length="337" mass="36806">MNEVQVVATGRYAPKKVLTNAELSKVIDTNDEWIKTRTGISQRRIALEENTSDLATKAAQRALEKSKIKAEELDLIIVATVTPDCYTPSTACIVQKNLKAKAATAFDINAACSGFIYAFNIASQFIKTKTVKKALIIGAETLSKICDWNDRSTCVLFGDGAGAAILSSSKEPGLLSIYAGSNGEGEHLLKCKAETLGVNNTDLIGMEKKEDGSLNFISMEGREVFKFAVKVMDEGVNKLLKDTSLKMEEVQYIIPHQANLRMIEYISKKLKVGMDKFYTNIQHYGNTSSASIPIALDEMNEKGLLKKGDNVLMVGFGGGLTWGGAAVKWSIEKNKEE</sequence>
<organism evidence="17">
    <name type="scientific">Proteinivorax hydrogeniformans</name>
    <dbReference type="NCBI Taxonomy" id="1826727"/>
    <lineage>
        <taxon>Bacteria</taxon>
        <taxon>Bacillati</taxon>
        <taxon>Bacillota</taxon>
        <taxon>Clostridia</taxon>
        <taxon>Eubacteriales</taxon>
        <taxon>Proteinivoracaceae</taxon>
        <taxon>Proteinivorax</taxon>
    </lineage>
</organism>
<comment type="domain">
    <text evidence="14">The last Arg residue of the ACP-binding site is essential for the weak association between ACP/AcpP and FabH.</text>
</comment>
<dbReference type="PANTHER" id="PTHR43091:SF1">
    <property type="entry name" value="BETA-KETOACYL-[ACYL-CARRIER-PROTEIN] SYNTHASE III, CHLOROPLASTIC"/>
    <property type="match status" value="1"/>
</dbReference>
<dbReference type="CDD" id="cd00830">
    <property type="entry name" value="KAS_III"/>
    <property type="match status" value="1"/>
</dbReference>
<keyword evidence="4 14" id="KW-0808">Transferase</keyword>
<gene>
    <name evidence="14" type="primary">fabH</name>
    <name evidence="17" type="ORF">PRVXH_000730</name>
</gene>
<keyword evidence="14" id="KW-0963">Cytoplasm</keyword>
<dbReference type="NCBIfam" id="NF006829">
    <property type="entry name" value="PRK09352.1"/>
    <property type="match status" value="1"/>
</dbReference>
<evidence type="ECO:0000256" key="11">
    <source>
        <dbReference type="ARBA" id="ARBA00052407"/>
    </source>
</evidence>
<dbReference type="EC" id="2.3.1.180" evidence="14"/>
<dbReference type="NCBIfam" id="TIGR00747">
    <property type="entry name" value="fabH"/>
    <property type="match status" value="1"/>
</dbReference>
<comment type="catalytic activity">
    <reaction evidence="13">
        <text>3-methylbutanoyl-CoA + malonyl-[ACP] + H(+) = 5-methyl-3-oxohexanoyl-[ACP] + CO2 + CoA</text>
        <dbReference type="Rhea" id="RHEA:42272"/>
        <dbReference type="Rhea" id="RHEA-COMP:9623"/>
        <dbReference type="Rhea" id="RHEA-COMP:9941"/>
        <dbReference type="ChEBI" id="CHEBI:15378"/>
        <dbReference type="ChEBI" id="CHEBI:16526"/>
        <dbReference type="ChEBI" id="CHEBI:57287"/>
        <dbReference type="ChEBI" id="CHEBI:57345"/>
        <dbReference type="ChEBI" id="CHEBI:78449"/>
        <dbReference type="ChEBI" id="CHEBI:78822"/>
        <dbReference type="EC" id="2.3.1.300"/>
    </reaction>
    <physiologicalReaction direction="left-to-right" evidence="13">
        <dbReference type="Rhea" id="RHEA:42273"/>
    </physiologicalReaction>
</comment>
<evidence type="ECO:0000256" key="12">
    <source>
        <dbReference type="ARBA" id="ARBA00052467"/>
    </source>
</evidence>
<dbReference type="InterPro" id="IPR004655">
    <property type="entry name" value="FabH"/>
</dbReference>
<evidence type="ECO:0000259" key="16">
    <source>
        <dbReference type="Pfam" id="PF08545"/>
    </source>
</evidence>
<dbReference type="GO" id="GO:0033818">
    <property type="term" value="F:beta-ketoacyl-acyl-carrier-protein synthase III activity"/>
    <property type="evidence" value="ECO:0007669"/>
    <property type="project" value="UniProtKB-UniRule"/>
</dbReference>
<evidence type="ECO:0000256" key="13">
    <source>
        <dbReference type="ARBA" id="ARBA00052985"/>
    </source>
</evidence>
<feature type="domain" description="Beta-ketoacyl-[acyl-carrier-protein] synthase III N-terminal" evidence="16">
    <location>
        <begin position="106"/>
        <end position="183"/>
    </location>
</feature>
<keyword evidence="7 14" id="KW-0275">Fatty acid biosynthesis</keyword>
<dbReference type="GO" id="GO:0005737">
    <property type="term" value="C:cytoplasm"/>
    <property type="evidence" value="ECO:0007669"/>
    <property type="project" value="UniProtKB-SubCell"/>
</dbReference>
<feature type="region of interest" description="ACP-binding" evidence="14">
    <location>
        <begin position="257"/>
        <end position="261"/>
    </location>
</feature>
<comment type="function">
    <text evidence="14">Catalyzes the condensation reaction of fatty acid synthesis by the addition to an acyl acceptor of two carbons from malonyl-ACP. Catalyzes the first condensation reaction which initiates fatty acid synthesis and may therefore play a role in governing the total rate of fatty acid production. Possesses both acetoacetyl-ACP synthase and acetyl transacylase activities. Its substrate specificity determines the biosynthesis of branched-chain and/or straight-chain of fatty acids.</text>
</comment>
<evidence type="ECO:0000256" key="4">
    <source>
        <dbReference type="ARBA" id="ARBA00022679"/>
    </source>
</evidence>
<evidence type="ECO:0000259" key="15">
    <source>
        <dbReference type="Pfam" id="PF08541"/>
    </source>
</evidence>
<dbReference type="Pfam" id="PF08541">
    <property type="entry name" value="ACP_syn_III_C"/>
    <property type="match status" value="1"/>
</dbReference>
<feature type="active site" evidence="14">
    <location>
        <position position="256"/>
    </location>
</feature>
<evidence type="ECO:0000256" key="3">
    <source>
        <dbReference type="ARBA" id="ARBA00022516"/>
    </source>
</evidence>
<dbReference type="InterPro" id="IPR013747">
    <property type="entry name" value="ACP_syn_III_C"/>
</dbReference>
<feature type="active site" evidence="14">
    <location>
        <position position="112"/>
    </location>
</feature>
<comment type="catalytic activity">
    <reaction evidence="11">
        <text>(2S)-2-methylbutanoyl-CoA + malonyl-[ACP] + H(+) = (4S)-4-methyl-3-oxohexanoyl-[ACP] + CO2 + CoA</text>
        <dbReference type="Rhea" id="RHEA:42276"/>
        <dbReference type="Rhea" id="RHEA-COMP:9623"/>
        <dbReference type="Rhea" id="RHEA-COMP:17148"/>
        <dbReference type="ChEBI" id="CHEBI:15378"/>
        <dbReference type="ChEBI" id="CHEBI:16526"/>
        <dbReference type="ChEBI" id="CHEBI:57287"/>
        <dbReference type="ChEBI" id="CHEBI:78449"/>
        <dbReference type="ChEBI" id="CHEBI:88166"/>
        <dbReference type="ChEBI" id="CHEBI:167462"/>
        <dbReference type="EC" id="2.3.1.300"/>
    </reaction>
    <physiologicalReaction direction="left-to-right" evidence="11">
        <dbReference type="Rhea" id="RHEA:42277"/>
    </physiologicalReaction>
</comment>
<evidence type="ECO:0000256" key="10">
    <source>
        <dbReference type="ARBA" id="ARBA00051096"/>
    </source>
</evidence>
<keyword evidence="9 14" id="KW-0012">Acyltransferase</keyword>
<evidence type="ECO:0000256" key="14">
    <source>
        <dbReference type="HAMAP-Rule" id="MF_01815"/>
    </source>
</evidence>
<keyword evidence="8 14" id="KW-0511">Multifunctional enzyme</keyword>
<dbReference type="FunFam" id="3.40.47.10:FF:000004">
    <property type="entry name" value="3-oxoacyl-[acyl-carrier-protein] synthase 3"/>
    <property type="match status" value="1"/>
</dbReference>
<evidence type="ECO:0000256" key="1">
    <source>
        <dbReference type="ARBA" id="ARBA00005194"/>
    </source>
</evidence>
<comment type="subunit">
    <text evidence="14">Homodimer.</text>
</comment>
<reference evidence="17" key="1">
    <citation type="journal article" date="2018" name="Antonie Van Leeuwenhoek">
        <title>Proteinivorax hydrogeniformans sp. nov., an anaerobic, haloalkaliphilic bacterium fermenting proteinaceous compounds with high hydrogen production.</title>
        <authorList>
            <person name="Boltyanskaya Y."/>
            <person name="Detkova E."/>
            <person name="Pimenov N."/>
            <person name="Kevbrin V."/>
        </authorList>
    </citation>
    <scope>NUCLEOTIDE SEQUENCE</scope>
    <source>
        <strain evidence="17">Z-710</strain>
    </source>
</reference>
<keyword evidence="6 14" id="KW-0443">Lipid metabolism</keyword>